<proteinExistence type="predicted"/>
<dbReference type="RefSeq" id="WP_377861033.1">
    <property type="nucleotide sequence ID" value="NZ_JBHLZU010000030.1"/>
</dbReference>
<name>A0ABV6A6U0_9PSEU</name>
<gene>
    <name evidence="2" type="ORF">ACFFQA_33530</name>
</gene>
<sequence>MNSIQQKLAWLPVVALSALMTTTGCSQTISGEAVGNSASKTQLNPGKTPTAAELCRLMTPGDFPVQGQLAPGSPKLEEKFSPSCMYQVKIGNIGEVFTASLTLIPGTKLGAEYFENRIETSVAGKRAAIGQGEIRGESGECGVVFESNAGLWEIGVIDNSAPNRDGCAAVRHVGERVIPRVP</sequence>
<protein>
    <submittedName>
        <fullName evidence="2">DUF3558 family protein</fullName>
    </submittedName>
</protein>
<dbReference type="InterPro" id="IPR024520">
    <property type="entry name" value="DUF3558"/>
</dbReference>
<feature type="chain" id="PRO_5046162206" evidence="1">
    <location>
        <begin position="27"/>
        <end position="182"/>
    </location>
</feature>
<keyword evidence="3" id="KW-1185">Reference proteome</keyword>
<evidence type="ECO:0000313" key="2">
    <source>
        <dbReference type="EMBL" id="MFB9908886.1"/>
    </source>
</evidence>
<dbReference type="PROSITE" id="PS51257">
    <property type="entry name" value="PROKAR_LIPOPROTEIN"/>
    <property type="match status" value="1"/>
</dbReference>
<accession>A0ABV6A6U0</accession>
<dbReference type="EMBL" id="JBHLZU010000030">
    <property type="protein sequence ID" value="MFB9908886.1"/>
    <property type="molecule type" value="Genomic_DNA"/>
</dbReference>
<evidence type="ECO:0000313" key="3">
    <source>
        <dbReference type="Proteomes" id="UP001589693"/>
    </source>
</evidence>
<evidence type="ECO:0000256" key="1">
    <source>
        <dbReference type="SAM" id="SignalP"/>
    </source>
</evidence>
<feature type="signal peptide" evidence="1">
    <location>
        <begin position="1"/>
        <end position="26"/>
    </location>
</feature>
<keyword evidence="1" id="KW-0732">Signal</keyword>
<comment type="caution">
    <text evidence="2">The sequence shown here is derived from an EMBL/GenBank/DDBJ whole genome shotgun (WGS) entry which is preliminary data.</text>
</comment>
<organism evidence="2 3">
    <name type="scientific">Allokutzneria oryzae</name>
    <dbReference type="NCBI Taxonomy" id="1378989"/>
    <lineage>
        <taxon>Bacteria</taxon>
        <taxon>Bacillati</taxon>
        <taxon>Actinomycetota</taxon>
        <taxon>Actinomycetes</taxon>
        <taxon>Pseudonocardiales</taxon>
        <taxon>Pseudonocardiaceae</taxon>
        <taxon>Allokutzneria</taxon>
    </lineage>
</organism>
<dbReference type="Proteomes" id="UP001589693">
    <property type="component" value="Unassembled WGS sequence"/>
</dbReference>
<reference evidence="2 3" key="1">
    <citation type="submission" date="2024-09" db="EMBL/GenBank/DDBJ databases">
        <authorList>
            <person name="Sun Q."/>
            <person name="Mori K."/>
        </authorList>
    </citation>
    <scope>NUCLEOTIDE SEQUENCE [LARGE SCALE GENOMIC DNA]</scope>
    <source>
        <strain evidence="2 3">TBRC 7907</strain>
    </source>
</reference>
<dbReference type="Pfam" id="PF12079">
    <property type="entry name" value="DUF3558"/>
    <property type="match status" value="1"/>
</dbReference>